<dbReference type="InParanoid" id="A0A0V0QGS8"/>
<reference evidence="3 4" key="1">
    <citation type="journal article" date="2015" name="Sci. Rep.">
        <title>Genome of the facultative scuticociliatosis pathogen Pseudocohnilembus persalinus provides insight into its virulence through horizontal gene transfer.</title>
        <authorList>
            <person name="Xiong J."/>
            <person name="Wang G."/>
            <person name="Cheng J."/>
            <person name="Tian M."/>
            <person name="Pan X."/>
            <person name="Warren A."/>
            <person name="Jiang C."/>
            <person name="Yuan D."/>
            <person name="Miao W."/>
        </authorList>
    </citation>
    <scope>NUCLEOTIDE SEQUENCE [LARGE SCALE GENOMIC DNA]</scope>
    <source>
        <strain evidence="3">36N120E</strain>
    </source>
</reference>
<organism evidence="3 4">
    <name type="scientific">Pseudocohnilembus persalinus</name>
    <name type="common">Ciliate</name>
    <dbReference type="NCBI Taxonomy" id="266149"/>
    <lineage>
        <taxon>Eukaryota</taxon>
        <taxon>Sar</taxon>
        <taxon>Alveolata</taxon>
        <taxon>Ciliophora</taxon>
        <taxon>Intramacronucleata</taxon>
        <taxon>Oligohymenophorea</taxon>
        <taxon>Scuticociliatia</taxon>
        <taxon>Philasterida</taxon>
        <taxon>Pseudocohnilembidae</taxon>
        <taxon>Pseudocohnilembus</taxon>
    </lineage>
</organism>
<accession>A0A0V0QGS8</accession>
<evidence type="ECO:0000313" key="4">
    <source>
        <dbReference type="Proteomes" id="UP000054937"/>
    </source>
</evidence>
<proteinExistence type="predicted"/>
<feature type="coiled-coil region" evidence="1">
    <location>
        <begin position="75"/>
        <end position="115"/>
    </location>
</feature>
<comment type="caution">
    <text evidence="3">The sequence shown here is derived from an EMBL/GenBank/DDBJ whole genome shotgun (WGS) entry which is preliminary data.</text>
</comment>
<keyword evidence="1" id="KW-0175">Coiled coil</keyword>
<name>A0A0V0QGS8_PSEPJ</name>
<evidence type="ECO:0000256" key="2">
    <source>
        <dbReference type="SAM" id="MobiDB-lite"/>
    </source>
</evidence>
<sequence length="355" mass="43769">MDIHQQNQKLAGKLNEISKNKGNNKNKFFNDYYIKNQDKIKNREKSYKQKLKAEEISQQNTRTINLRNNIKSDIKKEIEKTTENIQQTVQILKQKKAQNKENEDIKIENDRLYKQLSKIQKGKVFHQKKNYYNENYVPIDQRIQNFQDKKNESKINEENEKMIQRILNIQERENFKNDDYQNLFYIRKKAEKQVIRDYYNDLKKKKMVQREKLIKLLMNESREGLMLSQKKYPFTKKIDEFEERQKIIENNVQQYKKIKERQDKRLFRDEWNIQDSDDDNEFIEEYKVQKKEIEAMEKQILNYDEEIQQLQKQLEQKEQMKKELREREIKLFFPKLVEKQEKLKLQKSSQQFNKK</sequence>
<dbReference type="Proteomes" id="UP000054937">
    <property type="component" value="Unassembled WGS sequence"/>
</dbReference>
<evidence type="ECO:0000256" key="1">
    <source>
        <dbReference type="SAM" id="Coils"/>
    </source>
</evidence>
<keyword evidence="4" id="KW-1185">Reference proteome</keyword>
<evidence type="ECO:0000313" key="3">
    <source>
        <dbReference type="EMBL" id="KRX01352.1"/>
    </source>
</evidence>
<dbReference type="AlphaFoldDB" id="A0A0V0QGS8"/>
<gene>
    <name evidence="3" type="ORF">PPERSA_01255</name>
</gene>
<feature type="coiled-coil region" evidence="1">
    <location>
        <begin position="286"/>
        <end position="330"/>
    </location>
</feature>
<dbReference type="EMBL" id="LDAU01000170">
    <property type="protein sequence ID" value="KRX01352.1"/>
    <property type="molecule type" value="Genomic_DNA"/>
</dbReference>
<feature type="region of interest" description="Disordered" evidence="2">
    <location>
        <begin position="1"/>
        <end position="26"/>
    </location>
</feature>
<protein>
    <submittedName>
        <fullName evidence="3">Uncharacterized protein</fullName>
    </submittedName>
</protein>